<dbReference type="EMBL" id="LFZO01000348">
    <property type="protein sequence ID" value="KXT09382.1"/>
    <property type="molecule type" value="Genomic_DNA"/>
</dbReference>
<proteinExistence type="predicted"/>
<gene>
    <name evidence="1" type="ORF">AC579_6425</name>
</gene>
<sequence length="90" mass="10056">MLLLSLSGCESIALLLLEFFEQLFIGRLLNQVIDGLNVALLWNVDAPVLLSNTIPSMEVNDGARRAARSHSLMRRSTFHFLLSHAHPVLM</sequence>
<keyword evidence="2" id="KW-1185">Reference proteome</keyword>
<dbReference type="AlphaFoldDB" id="A0A139I4B3"/>
<protein>
    <submittedName>
        <fullName evidence="1">Uncharacterized protein</fullName>
    </submittedName>
</protein>
<comment type="caution">
    <text evidence="1">The sequence shown here is derived from an EMBL/GenBank/DDBJ whole genome shotgun (WGS) entry which is preliminary data.</text>
</comment>
<evidence type="ECO:0000313" key="1">
    <source>
        <dbReference type="EMBL" id="KXT09382.1"/>
    </source>
</evidence>
<evidence type="ECO:0000313" key="2">
    <source>
        <dbReference type="Proteomes" id="UP000073492"/>
    </source>
</evidence>
<organism evidence="1 2">
    <name type="scientific">Pseudocercospora musae</name>
    <dbReference type="NCBI Taxonomy" id="113226"/>
    <lineage>
        <taxon>Eukaryota</taxon>
        <taxon>Fungi</taxon>
        <taxon>Dikarya</taxon>
        <taxon>Ascomycota</taxon>
        <taxon>Pezizomycotina</taxon>
        <taxon>Dothideomycetes</taxon>
        <taxon>Dothideomycetidae</taxon>
        <taxon>Mycosphaerellales</taxon>
        <taxon>Mycosphaerellaceae</taxon>
        <taxon>Pseudocercospora</taxon>
    </lineage>
</organism>
<name>A0A139I4B3_9PEZI</name>
<dbReference type="Proteomes" id="UP000073492">
    <property type="component" value="Unassembled WGS sequence"/>
</dbReference>
<reference evidence="1 2" key="1">
    <citation type="submission" date="2015-07" db="EMBL/GenBank/DDBJ databases">
        <title>Comparative genomics of the Sigatoka disease complex on banana suggests a link between parallel evolutionary changes in Pseudocercospora fijiensis and Pseudocercospora eumusae and increased virulence on the banana host.</title>
        <authorList>
            <person name="Chang T.-C."/>
            <person name="Salvucci A."/>
            <person name="Crous P.W."/>
            <person name="Stergiopoulos I."/>
        </authorList>
    </citation>
    <scope>NUCLEOTIDE SEQUENCE [LARGE SCALE GENOMIC DNA]</scope>
    <source>
        <strain evidence="1 2">CBS 116634</strain>
    </source>
</reference>
<accession>A0A139I4B3</accession>